<dbReference type="PANTHER" id="PTHR44119:SF4">
    <property type="entry name" value="AEROBIC COBALTOCHELATASE SUBUNIT COBN"/>
    <property type="match status" value="1"/>
</dbReference>
<feature type="domain" description="CobN/magnesium chelatase" evidence="1">
    <location>
        <begin position="1"/>
        <end position="85"/>
    </location>
</feature>
<dbReference type="AlphaFoldDB" id="A0A6G3WY23"/>
<feature type="non-terminal residue" evidence="2">
    <location>
        <position position="1"/>
    </location>
</feature>
<accession>A0A6G3WY23</accession>
<organism evidence="2">
    <name type="scientific">Streptomyces sp. SID7499</name>
    <dbReference type="NCBI Taxonomy" id="2706086"/>
    <lineage>
        <taxon>Bacteria</taxon>
        <taxon>Bacillati</taxon>
        <taxon>Actinomycetota</taxon>
        <taxon>Actinomycetes</taxon>
        <taxon>Kitasatosporales</taxon>
        <taxon>Streptomycetaceae</taxon>
        <taxon>Streptomyces</taxon>
    </lineage>
</organism>
<evidence type="ECO:0000259" key="1">
    <source>
        <dbReference type="Pfam" id="PF02514"/>
    </source>
</evidence>
<dbReference type="Pfam" id="PF02514">
    <property type="entry name" value="CobN-Mg_chel"/>
    <property type="match status" value="1"/>
</dbReference>
<reference evidence="2" key="1">
    <citation type="submission" date="2020-01" db="EMBL/GenBank/DDBJ databases">
        <title>Insect and environment-associated Actinomycetes.</title>
        <authorList>
            <person name="Currrie C."/>
            <person name="Chevrette M."/>
            <person name="Carlson C."/>
            <person name="Stubbendieck R."/>
            <person name="Wendt-Pienkowski E."/>
        </authorList>
    </citation>
    <scope>NUCLEOTIDE SEQUENCE</scope>
    <source>
        <strain evidence="2">SID7499</strain>
    </source>
</reference>
<dbReference type="PANTHER" id="PTHR44119">
    <property type="entry name" value="MAGNESIUM-CHELATASE SUBUNIT CHLH, CHLOROPLASTIC"/>
    <property type="match status" value="1"/>
</dbReference>
<sequence>KWIEAMRRHGYKGAFELAATVDYLFGYDATTGVVADWMYDKLTETYVLDPENRQFLQEANPWALHGIAERLLEAESRGMWAKPDPAVLDALRQVYLETEGNLEGED</sequence>
<comment type="caution">
    <text evidence="2">The sequence shown here is derived from an EMBL/GenBank/DDBJ whole genome shotgun (WGS) entry which is preliminary data.</text>
</comment>
<gene>
    <name evidence="2" type="ORF">G3M58_27535</name>
</gene>
<dbReference type="EMBL" id="JAAGMN010002810">
    <property type="protein sequence ID" value="NEE10190.1"/>
    <property type="molecule type" value="Genomic_DNA"/>
</dbReference>
<dbReference type="InterPro" id="IPR003672">
    <property type="entry name" value="CobN/Mg_chltase"/>
</dbReference>
<name>A0A6G3WY23_9ACTN</name>
<protein>
    <recommendedName>
        <fullName evidence="1">CobN/magnesium chelatase domain-containing protein</fullName>
    </recommendedName>
</protein>
<proteinExistence type="predicted"/>
<evidence type="ECO:0000313" key="2">
    <source>
        <dbReference type="EMBL" id="NEE10190.1"/>
    </source>
</evidence>